<gene>
    <name evidence="1" type="ORF">AALM99_09300</name>
</gene>
<evidence type="ECO:0000313" key="2">
    <source>
        <dbReference type="Proteomes" id="UP001565242"/>
    </source>
</evidence>
<reference evidence="1 2" key="1">
    <citation type="submission" date="2024-03" db="EMBL/GenBank/DDBJ databases">
        <title>Mouse gut bacterial collection (mGBC) of GemPharmatech.</title>
        <authorList>
            <person name="He Y."/>
            <person name="Dong L."/>
            <person name="Wu D."/>
            <person name="Gao X."/>
            <person name="Lin Z."/>
        </authorList>
    </citation>
    <scope>NUCLEOTIDE SEQUENCE [LARGE SCALE GENOMIC DNA]</scope>
    <source>
        <strain evidence="1 2">20-218</strain>
    </source>
</reference>
<comment type="caution">
    <text evidence="1">The sequence shown here is derived from an EMBL/GenBank/DDBJ whole genome shotgun (WGS) entry which is preliminary data.</text>
</comment>
<keyword evidence="2" id="KW-1185">Reference proteome</keyword>
<name>A0ABV4DA44_9LACT</name>
<dbReference type="Proteomes" id="UP001565242">
    <property type="component" value="Unassembled WGS sequence"/>
</dbReference>
<proteinExistence type="predicted"/>
<sequence length="43" mass="4866">MEEAKLFERQVASCPGTSETLTRPFFMDFIENKNQIGKEVSVG</sequence>
<organism evidence="1 2">
    <name type="scientific">Lactococcus muris</name>
    <dbReference type="NCBI Taxonomy" id="2941330"/>
    <lineage>
        <taxon>Bacteria</taxon>
        <taxon>Bacillati</taxon>
        <taxon>Bacillota</taxon>
        <taxon>Bacilli</taxon>
        <taxon>Lactobacillales</taxon>
        <taxon>Streptococcaceae</taxon>
        <taxon>Lactococcus</taxon>
    </lineage>
</organism>
<accession>A0ABV4DA44</accession>
<evidence type="ECO:0000313" key="1">
    <source>
        <dbReference type="EMBL" id="MEY8538636.1"/>
    </source>
</evidence>
<dbReference type="EMBL" id="JBCLSQ010000025">
    <property type="protein sequence ID" value="MEY8538636.1"/>
    <property type="molecule type" value="Genomic_DNA"/>
</dbReference>
<protein>
    <submittedName>
        <fullName evidence="1">Uncharacterized protein</fullName>
    </submittedName>
</protein>
<dbReference type="RefSeq" id="WP_369918720.1">
    <property type="nucleotide sequence ID" value="NZ_JBCLSQ010000025.1"/>
</dbReference>